<dbReference type="GO" id="GO:0140268">
    <property type="term" value="C:endoplasmic reticulum-plasma membrane contact site"/>
    <property type="evidence" value="ECO:0007669"/>
    <property type="project" value="TreeGrafter"/>
</dbReference>
<feature type="compositionally biased region" description="Basic residues" evidence="3">
    <location>
        <begin position="172"/>
        <end position="182"/>
    </location>
</feature>
<dbReference type="Pfam" id="PF16016">
    <property type="entry name" value="VASt"/>
    <property type="match status" value="1"/>
</dbReference>
<dbReference type="GO" id="GO:0032366">
    <property type="term" value="P:intracellular sterol transport"/>
    <property type="evidence" value="ECO:0007669"/>
    <property type="project" value="TreeGrafter"/>
</dbReference>
<name>A0A0N1INS9_PAPMA</name>
<dbReference type="PANTHER" id="PTHR23319:SF4">
    <property type="entry name" value="GRAM DOMAIN CONTAINING 1B, ISOFORM E"/>
    <property type="match status" value="1"/>
</dbReference>
<feature type="transmembrane region" description="Helical" evidence="4">
    <location>
        <begin position="258"/>
        <end position="277"/>
    </location>
</feature>
<organism evidence="6 7">
    <name type="scientific">Papilio machaon</name>
    <name type="common">Old World swallowtail butterfly</name>
    <dbReference type="NCBI Taxonomy" id="76193"/>
    <lineage>
        <taxon>Eukaryota</taxon>
        <taxon>Metazoa</taxon>
        <taxon>Ecdysozoa</taxon>
        <taxon>Arthropoda</taxon>
        <taxon>Hexapoda</taxon>
        <taxon>Insecta</taxon>
        <taxon>Pterygota</taxon>
        <taxon>Neoptera</taxon>
        <taxon>Endopterygota</taxon>
        <taxon>Lepidoptera</taxon>
        <taxon>Glossata</taxon>
        <taxon>Ditrysia</taxon>
        <taxon>Papilionoidea</taxon>
        <taxon>Papilionidae</taxon>
        <taxon>Papilioninae</taxon>
        <taxon>Papilio</taxon>
    </lineage>
</organism>
<evidence type="ECO:0000256" key="3">
    <source>
        <dbReference type="SAM" id="MobiDB-lite"/>
    </source>
</evidence>
<evidence type="ECO:0000256" key="2">
    <source>
        <dbReference type="ARBA" id="ARBA00023136"/>
    </source>
</evidence>
<keyword evidence="7" id="KW-1185">Reference proteome</keyword>
<dbReference type="PROSITE" id="PS51778">
    <property type="entry name" value="VAST"/>
    <property type="match status" value="1"/>
</dbReference>
<reference evidence="6 7" key="1">
    <citation type="journal article" date="2015" name="Nat. Commun.">
        <title>Outbred genome sequencing and CRISPR/Cas9 gene editing in butterflies.</title>
        <authorList>
            <person name="Li X."/>
            <person name="Fan D."/>
            <person name="Zhang W."/>
            <person name="Liu G."/>
            <person name="Zhang L."/>
            <person name="Zhao L."/>
            <person name="Fang X."/>
            <person name="Chen L."/>
            <person name="Dong Y."/>
            <person name="Chen Y."/>
            <person name="Ding Y."/>
            <person name="Zhao R."/>
            <person name="Feng M."/>
            <person name="Zhu Y."/>
            <person name="Feng Y."/>
            <person name="Jiang X."/>
            <person name="Zhu D."/>
            <person name="Xiang H."/>
            <person name="Feng X."/>
            <person name="Li S."/>
            <person name="Wang J."/>
            <person name="Zhang G."/>
            <person name="Kronforst M.R."/>
            <person name="Wang W."/>
        </authorList>
    </citation>
    <scope>NUCLEOTIDE SEQUENCE [LARGE SCALE GENOMIC DNA]</scope>
    <source>
        <strain evidence="6">Ya'a_city_454_Pm</strain>
        <tissue evidence="6">Whole body</tissue>
    </source>
</reference>
<proteinExistence type="predicted"/>
<comment type="subcellular location">
    <subcellularLocation>
        <location evidence="1">Membrane</location>
    </subcellularLocation>
</comment>
<feature type="domain" description="VASt" evidence="5">
    <location>
        <begin position="1"/>
        <end position="171"/>
    </location>
</feature>
<evidence type="ECO:0000259" key="5">
    <source>
        <dbReference type="PROSITE" id="PS51778"/>
    </source>
</evidence>
<sequence length="370" mass="41134">MDVNVSEVDDFLLVDCEPSDMWNEVEEGCEVAQPAYVVWCQEPWQTQGTRKARRVSYTLSLSSGLVGPKKVRVNETQVMNKCSKPGALYSIDATSENSGIPYADYFTVEVHYCLQRAAETSTLLTVYAHVRYKKTMWPMVKSLLENNTMSGLEEYARLLEARLTAAQPAPARHARRRRRHLDKKTTQTVASTPGIPKRVPKGPPKGLVGARLTAAQPAPARHARRRRRHLAVTSQEPVAVPLVTRAARGGAAAGGGGARWLVLLVLALLLLNALLYWRLAALHNNTFDADELQARMRSVSGSQMADWSRLLQQHTSRQRSELLAWRDALVRTVAHLAQTEQELRKLLDTIKPSLEKAHAEADAVPPDGEL</sequence>
<dbReference type="GO" id="GO:0005789">
    <property type="term" value="C:endoplasmic reticulum membrane"/>
    <property type="evidence" value="ECO:0007669"/>
    <property type="project" value="TreeGrafter"/>
</dbReference>
<dbReference type="InterPro" id="IPR051482">
    <property type="entry name" value="Cholesterol_transport"/>
</dbReference>
<dbReference type="STRING" id="76193.A0A0N1INS9"/>
<dbReference type="GO" id="GO:0032934">
    <property type="term" value="F:sterol binding"/>
    <property type="evidence" value="ECO:0007669"/>
    <property type="project" value="TreeGrafter"/>
</dbReference>
<dbReference type="AlphaFoldDB" id="A0A0N1INS9"/>
<accession>A0A0N1INS9</accession>
<evidence type="ECO:0000256" key="1">
    <source>
        <dbReference type="ARBA" id="ARBA00004370"/>
    </source>
</evidence>
<keyword evidence="4" id="KW-1133">Transmembrane helix</keyword>
<evidence type="ECO:0000256" key="4">
    <source>
        <dbReference type="SAM" id="Phobius"/>
    </source>
</evidence>
<keyword evidence="4" id="KW-0812">Transmembrane</keyword>
<dbReference type="GO" id="GO:0120015">
    <property type="term" value="F:sterol transfer activity"/>
    <property type="evidence" value="ECO:0007669"/>
    <property type="project" value="TreeGrafter"/>
</dbReference>
<gene>
    <name evidence="6" type="ORF">RR48_01762</name>
</gene>
<feature type="region of interest" description="Disordered" evidence="3">
    <location>
        <begin position="166"/>
        <end position="203"/>
    </location>
</feature>
<keyword evidence="2 4" id="KW-0472">Membrane</keyword>
<protein>
    <submittedName>
        <fullName evidence="6">GRAM domain-containing protein 1B</fullName>
    </submittedName>
</protein>
<dbReference type="InterPro" id="IPR031968">
    <property type="entry name" value="VASt"/>
</dbReference>
<dbReference type="GO" id="GO:0005886">
    <property type="term" value="C:plasma membrane"/>
    <property type="evidence" value="ECO:0007669"/>
    <property type="project" value="TreeGrafter"/>
</dbReference>
<dbReference type="Proteomes" id="UP000053240">
    <property type="component" value="Unassembled WGS sequence"/>
</dbReference>
<evidence type="ECO:0000313" key="6">
    <source>
        <dbReference type="EMBL" id="KPJ11514.1"/>
    </source>
</evidence>
<evidence type="ECO:0000313" key="7">
    <source>
        <dbReference type="Proteomes" id="UP000053240"/>
    </source>
</evidence>
<dbReference type="EMBL" id="KQ460880">
    <property type="protein sequence ID" value="KPJ11514.1"/>
    <property type="molecule type" value="Genomic_DNA"/>
</dbReference>
<dbReference type="InParanoid" id="A0A0N1INS9"/>
<dbReference type="PANTHER" id="PTHR23319">
    <property type="entry name" value="GRAM DOMAIN CONTAINING 1B, ISOFORM E"/>
    <property type="match status" value="1"/>
</dbReference>